<keyword evidence="4 11" id="KW-0949">S-adenosyl-L-methionine</keyword>
<reference evidence="12 13" key="1">
    <citation type="journal article" date="2016" name="PLoS Pathog.">
        <title>Biosynthesis of antibiotic leucinostatins in bio-control fungus Purpureocillium lilacinum and their inhibition on phytophthora revealed by genome mining.</title>
        <authorList>
            <person name="Wang G."/>
            <person name="Liu Z."/>
            <person name="Lin R."/>
            <person name="Li E."/>
            <person name="Mao Z."/>
            <person name="Ling J."/>
            <person name="Yang Y."/>
            <person name="Yin W.B."/>
            <person name="Xie B."/>
        </authorList>
    </citation>
    <scope>NUCLEOTIDE SEQUENCE [LARGE SCALE GENOMIC DNA]</scope>
    <source>
        <strain evidence="12">170</strain>
    </source>
</reference>
<dbReference type="GO" id="GO:0005829">
    <property type="term" value="C:cytosol"/>
    <property type="evidence" value="ECO:0007669"/>
    <property type="project" value="EnsemblFungi"/>
</dbReference>
<evidence type="ECO:0000256" key="2">
    <source>
        <dbReference type="ARBA" id="ARBA00022603"/>
    </source>
</evidence>
<organism evidence="12 13">
    <name type="scientific">Pochonia chlamydosporia 170</name>
    <dbReference type="NCBI Taxonomy" id="1380566"/>
    <lineage>
        <taxon>Eukaryota</taxon>
        <taxon>Fungi</taxon>
        <taxon>Dikarya</taxon>
        <taxon>Ascomycota</taxon>
        <taxon>Pezizomycotina</taxon>
        <taxon>Sordariomycetes</taxon>
        <taxon>Hypocreomycetidae</taxon>
        <taxon>Hypocreales</taxon>
        <taxon>Clavicipitaceae</taxon>
        <taxon>Pochonia</taxon>
    </lineage>
</organism>
<dbReference type="InterPro" id="IPR029063">
    <property type="entry name" value="SAM-dependent_MTases_sf"/>
</dbReference>
<comment type="caution">
    <text evidence="12">The sequence shown here is derived from an EMBL/GenBank/DDBJ whole genome shotgun (WGS) entry which is preliminary data.</text>
</comment>
<evidence type="ECO:0000256" key="1">
    <source>
        <dbReference type="ARBA" id="ARBA00009059"/>
    </source>
</evidence>
<comment type="catalytic activity">
    <reaction evidence="10">
        <text>N-terminal L-alanyl-L-prolyl-L-lysyl-[protein] + 3 S-adenosyl-L-methionine = N-terminal N,N,N-trimethyl-L-alanyl-L-prolyl-L-lysyl-[protein] + 3 S-adenosyl-L-homocysteine + 3 H(+)</text>
        <dbReference type="Rhea" id="RHEA:54712"/>
        <dbReference type="Rhea" id="RHEA-COMP:13785"/>
        <dbReference type="Rhea" id="RHEA-COMP:13971"/>
        <dbReference type="ChEBI" id="CHEBI:15378"/>
        <dbReference type="ChEBI" id="CHEBI:57856"/>
        <dbReference type="ChEBI" id="CHEBI:59789"/>
        <dbReference type="ChEBI" id="CHEBI:138057"/>
        <dbReference type="ChEBI" id="CHEBI:138315"/>
        <dbReference type="EC" id="2.1.1.244"/>
    </reaction>
</comment>
<dbReference type="GO" id="GO:0002181">
    <property type="term" value="P:cytoplasmic translation"/>
    <property type="evidence" value="ECO:0007669"/>
    <property type="project" value="EnsemblFungi"/>
</dbReference>
<dbReference type="RefSeq" id="XP_018143914.1">
    <property type="nucleotide sequence ID" value="XM_018287066.1"/>
</dbReference>
<evidence type="ECO:0000256" key="7">
    <source>
        <dbReference type="ARBA" id="ARBA00043129"/>
    </source>
</evidence>
<feature type="binding site" evidence="11">
    <location>
        <position position="80"/>
    </location>
    <ligand>
        <name>S-adenosyl-L-methionine</name>
        <dbReference type="ChEBI" id="CHEBI:59789"/>
    </ligand>
</feature>
<dbReference type="EMBL" id="LSBJ02000004">
    <property type="protein sequence ID" value="OAQ66827.1"/>
    <property type="molecule type" value="Genomic_DNA"/>
</dbReference>
<dbReference type="InterPro" id="IPR008576">
    <property type="entry name" value="MeTrfase_NTM1"/>
</dbReference>
<feature type="binding site" evidence="11">
    <location>
        <position position="142"/>
    </location>
    <ligand>
        <name>S-adenosyl-L-methionine</name>
        <dbReference type="ChEBI" id="CHEBI:59789"/>
    </ligand>
</feature>
<dbReference type="GeneID" id="28851060"/>
<keyword evidence="13" id="KW-1185">Reference proteome</keyword>
<evidence type="ECO:0000256" key="11">
    <source>
        <dbReference type="PIRSR" id="PIRSR016958-1"/>
    </source>
</evidence>
<keyword evidence="2" id="KW-0489">Methyltransferase</keyword>
<dbReference type="EC" id="2.1.1.244" evidence="5"/>
<dbReference type="Pfam" id="PF05891">
    <property type="entry name" value="Methyltransf_PK"/>
    <property type="match status" value="1"/>
</dbReference>
<evidence type="ECO:0000313" key="13">
    <source>
        <dbReference type="Proteomes" id="UP000078397"/>
    </source>
</evidence>
<dbReference type="PIRSF" id="PIRSF016958">
    <property type="entry name" value="DUF858_MeTrfase_lik"/>
    <property type="match status" value="1"/>
</dbReference>
<protein>
    <recommendedName>
        <fullName evidence="6">Alpha N-terminal protein methyltransferase 1</fullName>
        <ecNumber evidence="5">2.1.1.244</ecNumber>
    </recommendedName>
    <alternativeName>
        <fullName evidence="7">X-Pro-Lys N-terminal protein methyltransferase 1</fullName>
    </alternativeName>
</protein>
<dbReference type="OrthoDB" id="1298661at2759"/>
<dbReference type="SUPFAM" id="SSF53335">
    <property type="entry name" value="S-adenosyl-L-methionine-dependent methyltransferases"/>
    <property type="match status" value="1"/>
</dbReference>
<evidence type="ECO:0000256" key="4">
    <source>
        <dbReference type="ARBA" id="ARBA00022691"/>
    </source>
</evidence>
<dbReference type="GO" id="GO:0071885">
    <property type="term" value="F:N-terminal protein N-methyltransferase activity"/>
    <property type="evidence" value="ECO:0007669"/>
    <property type="project" value="UniProtKB-EC"/>
</dbReference>
<comment type="catalytic activity">
    <reaction evidence="8">
        <text>N-terminal L-seryl-L-prolyl-L-lysyl-[protein] + 3 S-adenosyl-L-methionine = N-terminal N,N,N-trimethyl-L-seryl-L-prolyl-L-lysyl-[protein] + 3 S-adenosyl-L-homocysteine + 3 H(+)</text>
        <dbReference type="Rhea" id="RHEA:54724"/>
        <dbReference type="Rhea" id="RHEA-COMP:13789"/>
        <dbReference type="Rhea" id="RHEA-COMP:13973"/>
        <dbReference type="ChEBI" id="CHEBI:15378"/>
        <dbReference type="ChEBI" id="CHEBI:57856"/>
        <dbReference type="ChEBI" id="CHEBI:59789"/>
        <dbReference type="ChEBI" id="CHEBI:138061"/>
        <dbReference type="ChEBI" id="CHEBI:138317"/>
        <dbReference type="EC" id="2.1.1.244"/>
    </reaction>
</comment>
<feature type="binding site" evidence="11">
    <location>
        <position position="85"/>
    </location>
    <ligand>
        <name>S-adenosyl-L-methionine</name>
        <dbReference type="ChEBI" id="CHEBI:59789"/>
    </ligand>
</feature>
<dbReference type="Proteomes" id="UP000078397">
    <property type="component" value="Unassembled WGS sequence"/>
</dbReference>
<dbReference type="KEGG" id="pchm:VFPPC_08339"/>
<sequence length="241" mass="26660">MTEQNQSPSTPDGLINTSKGREYWENTAGDVDGMLGGIPTCGGFSSISKIDLQGSRAFLARFGIGTKNDRRTLTNVLEGGAGIGRVTEGLLLRVSEHVDIIEPISKFTSSLQDKQGVRDIFNVGLEDWQPSIGQQYDLIWLQWCLGHLTDEQLLRFLVLSKTVLNPTTGLIVVKENLSTGETDLFDGTDSTVTRKDSSFCKIFEEAGLTIVKTELQRGLPERSPRRLLPVKMYALRPKDQD</sequence>
<proteinExistence type="inferred from homology"/>
<dbReference type="GO" id="GO:0032259">
    <property type="term" value="P:methylation"/>
    <property type="evidence" value="ECO:0007669"/>
    <property type="project" value="UniProtKB-KW"/>
</dbReference>
<dbReference type="CDD" id="cd02440">
    <property type="entry name" value="AdoMet_MTases"/>
    <property type="match status" value="1"/>
</dbReference>
<comment type="catalytic activity">
    <reaction evidence="9">
        <text>N-terminal L-prolyl-L-prolyl-L-lysyl-[protein] + 2 S-adenosyl-L-methionine = N-terminal N,N-dimethyl-L-prolyl-L-prolyl-L-lysyl-[protein] + 2 S-adenosyl-L-homocysteine + 2 H(+)</text>
        <dbReference type="Rhea" id="RHEA:54736"/>
        <dbReference type="Rhea" id="RHEA-COMP:13787"/>
        <dbReference type="Rhea" id="RHEA-COMP:13974"/>
        <dbReference type="ChEBI" id="CHEBI:15378"/>
        <dbReference type="ChEBI" id="CHEBI:57856"/>
        <dbReference type="ChEBI" id="CHEBI:59789"/>
        <dbReference type="ChEBI" id="CHEBI:138059"/>
        <dbReference type="ChEBI" id="CHEBI:138318"/>
        <dbReference type="EC" id="2.1.1.244"/>
    </reaction>
</comment>
<evidence type="ECO:0000256" key="10">
    <source>
        <dbReference type="ARBA" id="ARBA00048167"/>
    </source>
</evidence>
<evidence type="ECO:0000256" key="3">
    <source>
        <dbReference type="ARBA" id="ARBA00022679"/>
    </source>
</evidence>
<accession>A0A179FNA4</accession>
<evidence type="ECO:0000256" key="6">
    <source>
        <dbReference type="ARBA" id="ARBA00039449"/>
    </source>
</evidence>
<evidence type="ECO:0000256" key="5">
    <source>
        <dbReference type="ARBA" id="ARBA00039112"/>
    </source>
</evidence>
<evidence type="ECO:0000256" key="9">
    <source>
        <dbReference type="ARBA" id="ARBA00047885"/>
    </source>
</evidence>
<dbReference type="PANTHER" id="PTHR12753:SF0">
    <property type="entry name" value="ALPHA N-TERMINAL PROTEIN METHYLTRANSFERASE 1"/>
    <property type="match status" value="1"/>
</dbReference>
<dbReference type="Gene3D" id="3.40.50.150">
    <property type="entry name" value="Vaccinia Virus protein VP39"/>
    <property type="match status" value="1"/>
</dbReference>
<gene>
    <name evidence="12" type="ORF">VFPPC_08339</name>
</gene>
<comment type="similarity">
    <text evidence="1">Belongs to the methyltransferase superfamily. NTM1 family.</text>
</comment>
<dbReference type="PANTHER" id="PTHR12753">
    <property type="entry name" value="AD-003 - RELATED"/>
    <property type="match status" value="1"/>
</dbReference>
<keyword evidence="3" id="KW-0808">Transferase</keyword>
<dbReference type="STRING" id="1380566.A0A179FNA4"/>
<name>A0A179FNA4_METCM</name>
<evidence type="ECO:0000256" key="8">
    <source>
        <dbReference type="ARBA" id="ARBA00047306"/>
    </source>
</evidence>
<evidence type="ECO:0000313" key="12">
    <source>
        <dbReference type="EMBL" id="OAQ66827.1"/>
    </source>
</evidence>
<dbReference type="AlphaFoldDB" id="A0A179FNA4"/>